<dbReference type="Gene3D" id="3.40.33.10">
    <property type="entry name" value="CAP"/>
    <property type="match status" value="1"/>
</dbReference>
<dbReference type="SMART" id="SM00198">
    <property type="entry name" value="SCP"/>
    <property type="match status" value="1"/>
</dbReference>
<reference evidence="3 4" key="1">
    <citation type="submission" date="2014-09" db="EMBL/GenBank/DDBJ databases">
        <authorList>
            <person name="Ellenberger Sabrina"/>
        </authorList>
    </citation>
    <scope>NUCLEOTIDE SEQUENCE [LARGE SCALE GENOMIC DNA]</scope>
    <source>
        <strain evidence="3 4">CBS 412.66</strain>
    </source>
</reference>
<dbReference type="PANTHER" id="PTHR10334">
    <property type="entry name" value="CYSTEINE-RICH SECRETORY PROTEIN-RELATED"/>
    <property type="match status" value="1"/>
</dbReference>
<dbReference type="PROSITE" id="PS01010">
    <property type="entry name" value="CRISP_2"/>
    <property type="match status" value="1"/>
</dbReference>
<dbReference type="InterPro" id="IPR018244">
    <property type="entry name" value="Allrgn_V5/Tpx1_CS"/>
</dbReference>
<dbReference type="InterPro" id="IPR035940">
    <property type="entry name" value="CAP_sf"/>
</dbReference>
<evidence type="ECO:0000259" key="2">
    <source>
        <dbReference type="SMART" id="SM00198"/>
    </source>
</evidence>
<dbReference type="SUPFAM" id="SSF55797">
    <property type="entry name" value="PR-1-like"/>
    <property type="match status" value="1"/>
</dbReference>
<dbReference type="PRINTS" id="PR00837">
    <property type="entry name" value="V5TPXLIKE"/>
</dbReference>
<keyword evidence="1" id="KW-0732">Signal</keyword>
<proteinExistence type="predicted"/>
<accession>A0A0B7NJH9</accession>
<dbReference type="STRING" id="35722.A0A0B7NJH9"/>
<dbReference type="GO" id="GO:0005576">
    <property type="term" value="C:extracellular region"/>
    <property type="evidence" value="ECO:0007669"/>
    <property type="project" value="InterPro"/>
</dbReference>
<evidence type="ECO:0000256" key="1">
    <source>
        <dbReference type="SAM" id="SignalP"/>
    </source>
</evidence>
<evidence type="ECO:0000313" key="3">
    <source>
        <dbReference type="EMBL" id="CEP15497.1"/>
    </source>
</evidence>
<dbReference type="InterPro" id="IPR002413">
    <property type="entry name" value="V5_allergen-like"/>
</dbReference>
<dbReference type="Pfam" id="PF00188">
    <property type="entry name" value="CAP"/>
    <property type="match status" value="1"/>
</dbReference>
<feature type="chain" id="PRO_5002138164" description="SCP domain-containing protein" evidence="1">
    <location>
        <begin position="21"/>
        <end position="184"/>
    </location>
</feature>
<dbReference type="EMBL" id="LN732480">
    <property type="protein sequence ID" value="CEP15497.1"/>
    <property type="molecule type" value="Genomic_DNA"/>
</dbReference>
<sequence length="184" mass="21311">MKSIFLPLLALFAAVPTSLCAIEDTNDADFQNQVLTTHNKIRKEHGVDPLQWDDELAKHAQRWANTCVWHHSNDTRPYGDSCGENISYGQASISVAIKEWHDLEVNDYNFERGKSKNGNEIRHFTQVVWRRTERVGCALHYCDKDPESNMDMNGNFYVCNYYPQGNIRTEEAYTHNVYKGSYEQ</sequence>
<feature type="signal peptide" evidence="1">
    <location>
        <begin position="1"/>
        <end position="20"/>
    </location>
</feature>
<dbReference type="AlphaFoldDB" id="A0A0B7NJH9"/>
<dbReference type="InterPro" id="IPR001283">
    <property type="entry name" value="CRISP-related"/>
</dbReference>
<dbReference type="PRINTS" id="PR00838">
    <property type="entry name" value="V5ALLERGEN"/>
</dbReference>
<keyword evidence="4" id="KW-1185">Reference proteome</keyword>
<dbReference type="Proteomes" id="UP000054107">
    <property type="component" value="Unassembled WGS sequence"/>
</dbReference>
<feature type="domain" description="SCP" evidence="2">
    <location>
        <begin position="29"/>
        <end position="169"/>
    </location>
</feature>
<gene>
    <name evidence="3" type="primary">PARPA_09727.1 scaffold 38623</name>
</gene>
<protein>
    <recommendedName>
        <fullName evidence="2">SCP domain-containing protein</fullName>
    </recommendedName>
</protein>
<name>A0A0B7NJH9_9FUNG</name>
<evidence type="ECO:0000313" key="4">
    <source>
        <dbReference type="Proteomes" id="UP000054107"/>
    </source>
</evidence>
<dbReference type="OrthoDB" id="337038at2759"/>
<organism evidence="3 4">
    <name type="scientific">Parasitella parasitica</name>
    <dbReference type="NCBI Taxonomy" id="35722"/>
    <lineage>
        <taxon>Eukaryota</taxon>
        <taxon>Fungi</taxon>
        <taxon>Fungi incertae sedis</taxon>
        <taxon>Mucoromycota</taxon>
        <taxon>Mucoromycotina</taxon>
        <taxon>Mucoromycetes</taxon>
        <taxon>Mucorales</taxon>
        <taxon>Mucorineae</taxon>
        <taxon>Mucoraceae</taxon>
        <taxon>Parasitella</taxon>
    </lineage>
</organism>
<dbReference type="InterPro" id="IPR014044">
    <property type="entry name" value="CAP_dom"/>
</dbReference>
<dbReference type="PROSITE" id="PS01009">
    <property type="entry name" value="CRISP_1"/>
    <property type="match status" value="1"/>
</dbReference>